<keyword evidence="1" id="KW-0472">Membrane</keyword>
<dbReference type="OrthoDB" id="9799456at2"/>
<gene>
    <name evidence="2" type="ORF">SAMN04488071_2363</name>
</gene>
<dbReference type="EMBL" id="FNAK01000005">
    <property type="protein sequence ID" value="SDE22084.1"/>
    <property type="molecule type" value="Genomic_DNA"/>
</dbReference>
<keyword evidence="3" id="KW-1185">Reference proteome</keyword>
<organism evidence="2 3">
    <name type="scientific">Kordiimonas lacus</name>
    <dbReference type="NCBI Taxonomy" id="637679"/>
    <lineage>
        <taxon>Bacteria</taxon>
        <taxon>Pseudomonadati</taxon>
        <taxon>Pseudomonadota</taxon>
        <taxon>Alphaproteobacteria</taxon>
        <taxon>Kordiimonadales</taxon>
        <taxon>Kordiimonadaceae</taxon>
        <taxon>Kordiimonas</taxon>
    </lineage>
</organism>
<name>A0A1G7B4P4_9PROT</name>
<dbReference type="RefSeq" id="WP_068307410.1">
    <property type="nucleotide sequence ID" value="NZ_FNAK01000005.1"/>
</dbReference>
<evidence type="ECO:0000313" key="2">
    <source>
        <dbReference type="EMBL" id="SDE22084.1"/>
    </source>
</evidence>
<reference evidence="2 3" key="1">
    <citation type="submission" date="2016-10" db="EMBL/GenBank/DDBJ databases">
        <authorList>
            <person name="de Groot N.N."/>
        </authorList>
    </citation>
    <scope>NUCLEOTIDE SEQUENCE [LARGE SCALE GENOMIC DNA]</scope>
    <source>
        <strain evidence="2 3">CGMCC 1.9109</strain>
    </source>
</reference>
<dbReference type="AlphaFoldDB" id="A0A1G7B4P4"/>
<feature type="transmembrane region" description="Helical" evidence="1">
    <location>
        <begin position="69"/>
        <end position="89"/>
    </location>
</feature>
<dbReference type="Proteomes" id="UP000183685">
    <property type="component" value="Unassembled WGS sequence"/>
</dbReference>
<keyword evidence="1" id="KW-1133">Transmembrane helix</keyword>
<proteinExistence type="predicted"/>
<evidence type="ECO:0000313" key="3">
    <source>
        <dbReference type="Proteomes" id="UP000183685"/>
    </source>
</evidence>
<keyword evidence="1" id="KW-0812">Transmembrane</keyword>
<protein>
    <submittedName>
        <fullName evidence="2">Uncharacterized conserved protein, DUF983 family</fullName>
    </submittedName>
</protein>
<feature type="transmembrane region" description="Helical" evidence="1">
    <location>
        <begin position="95"/>
        <end position="116"/>
    </location>
</feature>
<dbReference type="InterPro" id="IPR009325">
    <property type="entry name" value="DUF983"/>
</dbReference>
<accession>A0A1G7B4P4</accession>
<dbReference type="Pfam" id="PF06170">
    <property type="entry name" value="DUF983"/>
    <property type="match status" value="1"/>
</dbReference>
<sequence>MPADMQNKETEAGREQSRSVSPYKAGFLGRCPSCGEGAFFKPMSLDIRDTCETCGFDLSKADPGDGAQVFVILIMGAIAALVGFILIGGMHMPPWAAMTIIFALILFGSIWMLRVFKATLVALQFHHDASEGKLTDEGGDDA</sequence>
<evidence type="ECO:0000256" key="1">
    <source>
        <dbReference type="SAM" id="Phobius"/>
    </source>
</evidence>
<dbReference type="STRING" id="637679.GCA_001550055_03529"/>